<evidence type="ECO:0000313" key="5">
    <source>
        <dbReference type="Proteomes" id="UP000823775"/>
    </source>
</evidence>
<dbReference type="Gene3D" id="2.60.200.20">
    <property type="match status" value="1"/>
</dbReference>
<protein>
    <recommendedName>
        <fullName evidence="6">FHA domain-containing protein</fullName>
    </recommendedName>
</protein>
<keyword evidence="1" id="KW-0547">Nucleotide-binding</keyword>
<dbReference type="InterPro" id="IPR051701">
    <property type="entry name" value="Mito_OM_Translocase_MSP1"/>
</dbReference>
<feature type="compositionally biased region" description="Basic and acidic residues" evidence="3">
    <location>
        <begin position="26"/>
        <end position="40"/>
    </location>
</feature>
<dbReference type="PANTHER" id="PTHR45644">
    <property type="entry name" value="AAA ATPASE, PUTATIVE (AFU_ORTHOLOGUE AFUA_2G12920)-RELATED-RELATED"/>
    <property type="match status" value="1"/>
</dbReference>
<gene>
    <name evidence="4" type="ORF">HAX54_019531</name>
</gene>
<feature type="compositionally biased region" description="Polar residues" evidence="3">
    <location>
        <begin position="489"/>
        <end position="504"/>
    </location>
</feature>
<evidence type="ECO:0000313" key="4">
    <source>
        <dbReference type="EMBL" id="MCD9560742.1"/>
    </source>
</evidence>
<evidence type="ECO:0000256" key="2">
    <source>
        <dbReference type="ARBA" id="ARBA00022840"/>
    </source>
</evidence>
<comment type="caution">
    <text evidence="4">The sequence shown here is derived from an EMBL/GenBank/DDBJ whole genome shotgun (WGS) entry which is preliminary data.</text>
</comment>
<feature type="region of interest" description="Disordered" evidence="3">
    <location>
        <begin position="463"/>
        <end position="506"/>
    </location>
</feature>
<evidence type="ECO:0000256" key="1">
    <source>
        <dbReference type="ARBA" id="ARBA00022741"/>
    </source>
</evidence>
<dbReference type="Gene3D" id="2.30.30.750">
    <property type="match status" value="1"/>
</dbReference>
<proteinExistence type="predicted"/>
<dbReference type="EMBL" id="JACEIK010002371">
    <property type="protein sequence ID" value="MCD9560742.1"/>
    <property type="molecule type" value="Genomic_DNA"/>
</dbReference>
<sequence length="688" mass="74242">MVATRRSGSLPLPSTGNKKSSSSSSSDDKPSSPKRQKVDDDNVDSSEKSVPPAENQKELCSTDQPEFGADGATDGKVNDAPGVSVVTPVAEGAAPVIVDNPRSLFSLRKHNQGSERKKPWCRLLSENPQHQTVQVSAPILLVVSGKDAALHIKSQGISATVCSIRLTQHEGNWVAVLESTGSKGPVQVNEKTIKKNSSCFLNSGDEVVFDQVGYHAYIFQQLWDDSTFKSPSDVRTSGRDASAVAGASILASLSSPWQDLSCLKPTSEVSGKNYQGNELPPSPVIHEDKLDGLKVDSATNIGSSNAADVGLTSEILCLDGNLDFGIEAGNMLEEIRWTRESMPASTSGISLRSAVFKEEIHAAIIDGQDIEVSFDDFPYYLSENTKNVLIAATYIHLKHREQVKYTSELPAVNSRILLSGPAGSEIYQEMLVKALAHYYGAKLLIFDFHAFSGGLPVKEAGPMKEGYSADKSSSRLKQIPGEPDWNKGSEPSSGRTANTNSLTDPSCLAAQPKIRNDNISSLAGASKNTILRTGDRVRFIGSGSGAPYSTPIRGPTFGTRGMVVFTFIDNPSAKVGVKFDKPIPYGVNLGGLCDDARGFFCKVSELHLESTGVDNLEKFLTMTLFEVVLNESRNSPFILFMKDAEKSMAGSSESYSTFKSRLEKLPDNVVIIGSHAHTDNHKEKENER</sequence>
<name>A0ABS8URM2_DATST</name>
<accession>A0ABS8URM2</accession>
<feature type="region of interest" description="Disordered" evidence="3">
    <location>
        <begin position="1"/>
        <end position="80"/>
    </location>
</feature>
<keyword evidence="5" id="KW-1185">Reference proteome</keyword>
<dbReference type="CDD" id="cd00060">
    <property type="entry name" value="FHA"/>
    <property type="match status" value="1"/>
</dbReference>
<reference evidence="4 5" key="1">
    <citation type="journal article" date="2021" name="BMC Genomics">
        <title>Datura genome reveals duplications of psychoactive alkaloid biosynthetic genes and high mutation rate following tissue culture.</title>
        <authorList>
            <person name="Rajewski A."/>
            <person name="Carter-House D."/>
            <person name="Stajich J."/>
            <person name="Litt A."/>
        </authorList>
    </citation>
    <scope>NUCLEOTIDE SEQUENCE [LARGE SCALE GENOMIC DNA]</scope>
    <source>
        <strain evidence="4">AR-01</strain>
    </source>
</reference>
<dbReference type="SUPFAM" id="SSF49879">
    <property type="entry name" value="SMAD/FHA domain"/>
    <property type="match status" value="1"/>
</dbReference>
<evidence type="ECO:0008006" key="6">
    <source>
        <dbReference type="Google" id="ProtNLM"/>
    </source>
</evidence>
<dbReference type="PANTHER" id="PTHR45644:SF39">
    <property type="entry name" value="AAA-TYPE ATPASE FAMILY PROTEIN-RELATED"/>
    <property type="match status" value="1"/>
</dbReference>
<dbReference type="InterPro" id="IPR008984">
    <property type="entry name" value="SMAD_FHA_dom_sf"/>
</dbReference>
<organism evidence="4 5">
    <name type="scientific">Datura stramonium</name>
    <name type="common">Jimsonweed</name>
    <name type="synonym">Common thornapple</name>
    <dbReference type="NCBI Taxonomy" id="4076"/>
    <lineage>
        <taxon>Eukaryota</taxon>
        <taxon>Viridiplantae</taxon>
        <taxon>Streptophyta</taxon>
        <taxon>Embryophyta</taxon>
        <taxon>Tracheophyta</taxon>
        <taxon>Spermatophyta</taxon>
        <taxon>Magnoliopsida</taxon>
        <taxon>eudicotyledons</taxon>
        <taxon>Gunneridae</taxon>
        <taxon>Pentapetalae</taxon>
        <taxon>asterids</taxon>
        <taxon>lamiids</taxon>
        <taxon>Solanales</taxon>
        <taxon>Solanaceae</taxon>
        <taxon>Solanoideae</taxon>
        <taxon>Datureae</taxon>
        <taxon>Datura</taxon>
    </lineage>
</organism>
<evidence type="ECO:0000256" key="3">
    <source>
        <dbReference type="SAM" id="MobiDB-lite"/>
    </source>
</evidence>
<dbReference type="Proteomes" id="UP000823775">
    <property type="component" value="Unassembled WGS sequence"/>
</dbReference>
<keyword evidence="2" id="KW-0067">ATP-binding</keyword>
<dbReference type="InterPro" id="IPR047008">
    <property type="entry name" value="XRN1_SH3_sf"/>
</dbReference>